<dbReference type="Gene3D" id="3.30.70.360">
    <property type="match status" value="1"/>
</dbReference>
<dbReference type="PANTHER" id="PTHR43808">
    <property type="entry name" value="ACETYLORNITHINE DEACETYLASE"/>
    <property type="match status" value="1"/>
</dbReference>
<name>A0A3N1M6R1_9PROT</name>
<dbReference type="RefSeq" id="WP_123688272.1">
    <property type="nucleotide sequence ID" value="NZ_AP019700.1"/>
</dbReference>
<gene>
    <name evidence="9" type="ORF">EDC65_0702</name>
</gene>
<comment type="caution">
    <text evidence="9">The sequence shown here is derived from an EMBL/GenBank/DDBJ whole genome shotgun (WGS) entry which is preliminary data.</text>
</comment>
<dbReference type="GO" id="GO:0016787">
    <property type="term" value="F:hydrolase activity"/>
    <property type="evidence" value="ECO:0007669"/>
    <property type="project" value="UniProtKB-KW"/>
</dbReference>
<dbReference type="PANTHER" id="PTHR43808:SF25">
    <property type="entry name" value="PEPTIDASE M20 DIMERISATION DOMAIN-CONTAINING PROTEIN"/>
    <property type="match status" value="1"/>
</dbReference>
<dbReference type="InterPro" id="IPR010182">
    <property type="entry name" value="ArgE/DapE"/>
</dbReference>
<dbReference type="AlphaFoldDB" id="A0A3N1M6R1"/>
<accession>A0A3N1M6R1</accession>
<dbReference type="Pfam" id="PF07687">
    <property type="entry name" value="M20_dimer"/>
    <property type="match status" value="1"/>
</dbReference>
<evidence type="ECO:0000313" key="10">
    <source>
        <dbReference type="Proteomes" id="UP000278222"/>
    </source>
</evidence>
<keyword evidence="10" id="KW-1185">Reference proteome</keyword>
<dbReference type="InterPro" id="IPR033687">
    <property type="entry name" value="YodQ-like"/>
</dbReference>
<comment type="similarity">
    <text evidence="3">Belongs to the peptidase M20A family.</text>
</comment>
<dbReference type="Gene3D" id="3.40.630.10">
    <property type="entry name" value="Zn peptidases"/>
    <property type="match status" value="1"/>
</dbReference>
<dbReference type="Proteomes" id="UP000278222">
    <property type="component" value="Unassembled WGS sequence"/>
</dbReference>
<evidence type="ECO:0000256" key="4">
    <source>
        <dbReference type="ARBA" id="ARBA00022723"/>
    </source>
</evidence>
<dbReference type="EMBL" id="RJKX01000011">
    <property type="protein sequence ID" value="ROQ01522.1"/>
    <property type="molecule type" value="Genomic_DNA"/>
</dbReference>
<dbReference type="InterPro" id="IPR050072">
    <property type="entry name" value="Peptidase_M20A"/>
</dbReference>
<keyword evidence="7" id="KW-0170">Cobalt</keyword>
<dbReference type="InterPro" id="IPR002933">
    <property type="entry name" value="Peptidase_M20"/>
</dbReference>
<keyword evidence="5" id="KW-0378">Hydrolase</keyword>
<dbReference type="InterPro" id="IPR036264">
    <property type="entry name" value="Bact_exopeptidase_dim_dom"/>
</dbReference>
<feature type="domain" description="Peptidase M20 dimerisation" evidence="8">
    <location>
        <begin position="206"/>
        <end position="316"/>
    </location>
</feature>
<reference evidence="9 10" key="1">
    <citation type="submission" date="2018-11" db="EMBL/GenBank/DDBJ databases">
        <title>Genomic Encyclopedia of Type Strains, Phase IV (KMG-IV): sequencing the most valuable type-strain genomes for metagenomic binning, comparative biology and taxonomic classification.</title>
        <authorList>
            <person name="Goeker M."/>
        </authorList>
    </citation>
    <scope>NUCLEOTIDE SEQUENCE [LARGE SCALE GENOMIC DNA]</scope>
    <source>
        <strain evidence="9 10">DSM 5900</strain>
    </source>
</reference>
<protein>
    <submittedName>
        <fullName evidence="9">Acetylornithine deacetylase</fullName>
    </submittedName>
</protein>
<sequence length="426" mass="46420">MPEPVQETAIRDAVDRGLDEQLDFTSALVRYPSIRGAEHTAQDFMARSMRERGLEVDRWLIDIEDIKGLKGFSPVNVSYENALNVVGIHRPQVKKGRSLVLNGHIDVVPEGPLDMWTRPPYEPYIADGWLYGRGSGDMKAGLIACLSALDALKRCGWVPAAEVFVQSVIEEECTGNGALACVGRGYVADAALIPEPRGESVLSAQIGVIWFQMRLKGRPVHVAVAGDGANAIEAAAPIFRALHAMKDRWNGNKASFPPYQTVDHPININIGKIAGGDWASSVPAWCDIDVRIAVYPGQDLAAARLEIEDTIRAAAQKVPFLANNPPEVHYHGFQAEGYVLPEGSEAERVLGVAHQHAFGEKLLRTPTTATTDARFFGLYAAMPALVYGPRAMGVHGFDEKVEVESIRRTTQTMALFIADWCGLEAA</sequence>
<dbReference type="NCBIfam" id="NF005306">
    <property type="entry name" value="PRK06837.1"/>
    <property type="match status" value="1"/>
</dbReference>
<comment type="cofactor">
    <cofactor evidence="2">
        <name>Zn(2+)</name>
        <dbReference type="ChEBI" id="CHEBI:29105"/>
    </cofactor>
</comment>
<evidence type="ECO:0000256" key="6">
    <source>
        <dbReference type="ARBA" id="ARBA00022833"/>
    </source>
</evidence>
<evidence type="ECO:0000256" key="7">
    <source>
        <dbReference type="ARBA" id="ARBA00023285"/>
    </source>
</evidence>
<evidence type="ECO:0000256" key="3">
    <source>
        <dbReference type="ARBA" id="ARBA00006247"/>
    </source>
</evidence>
<keyword evidence="4" id="KW-0479">Metal-binding</keyword>
<comment type="cofactor">
    <cofactor evidence="1">
        <name>Co(2+)</name>
        <dbReference type="ChEBI" id="CHEBI:48828"/>
    </cofactor>
</comment>
<evidence type="ECO:0000259" key="8">
    <source>
        <dbReference type="Pfam" id="PF07687"/>
    </source>
</evidence>
<dbReference type="Pfam" id="PF01546">
    <property type="entry name" value="Peptidase_M20"/>
    <property type="match status" value="1"/>
</dbReference>
<dbReference type="InterPro" id="IPR011650">
    <property type="entry name" value="Peptidase_M20_dimer"/>
</dbReference>
<evidence type="ECO:0000256" key="1">
    <source>
        <dbReference type="ARBA" id="ARBA00001941"/>
    </source>
</evidence>
<evidence type="ECO:0000313" key="9">
    <source>
        <dbReference type="EMBL" id="ROQ01522.1"/>
    </source>
</evidence>
<dbReference type="GO" id="GO:0046872">
    <property type="term" value="F:metal ion binding"/>
    <property type="evidence" value="ECO:0007669"/>
    <property type="project" value="UniProtKB-KW"/>
</dbReference>
<dbReference type="CDD" id="cd03895">
    <property type="entry name" value="M20_ArgE_DapE-like"/>
    <property type="match status" value="1"/>
</dbReference>
<dbReference type="SUPFAM" id="SSF53187">
    <property type="entry name" value="Zn-dependent exopeptidases"/>
    <property type="match status" value="1"/>
</dbReference>
<keyword evidence="6" id="KW-0862">Zinc</keyword>
<dbReference type="NCBIfam" id="TIGR01910">
    <property type="entry name" value="DapE-ArgE"/>
    <property type="match status" value="1"/>
</dbReference>
<evidence type="ECO:0000256" key="2">
    <source>
        <dbReference type="ARBA" id="ARBA00001947"/>
    </source>
</evidence>
<organism evidence="9 10">
    <name type="scientific">Stella humosa</name>
    <dbReference type="NCBI Taxonomy" id="94"/>
    <lineage>
        <taxon>Bacteria</taxon>
        <taxon>Pseudomonadati</taxon>
        <taxon>Pseudomonadota</taxon>
        <taxon>Alphaproteobacteria</taxon>
        <taxon>Rhodospirillales</taxon>
        <taxon>Stellaceae</taxon>
        <taxon>Stella</taxon>
    </lineage>
</organism>
<dbReference type="OrthoDB" id="9809784at2"/>
<evidence type="ECO:0000256" key="5">
    <source>
        <dbReference type="ARBA" id="ARBA00022801"/>
    </source>
</evidence>
<proteinExistence type="inferred from homology"/>
<dbReference type="SUPFAM" id="SSF55031">
    <property type="entry name" value="Bacterial exopeptidase dimerisation domain"/>
    <property type="match status" value="1"/>
</dbReference>